<dbReference type="Pfam" id="PF08241">
    <property type="entry name" value="Methyltransf_11"/>
    <property type="match status" value="1"/>
</dbReference>
<dbReference type="GO" id="GO:0032259">
    <property type="term" value="P:methylation"/>
    <property type="evidence" value="ECO:0007669"/>
    <property type="project" value="UniProtKB-KW"/>
</dbReference>
<accession>A0A1I4MP21</accession>
<dbReference type="PANTHER" id="PTHR44068">
    <property type="entry name" value="ZGC:194242"/>
    <property type="match status" value="1"/>
</dbReference>
<dbReference type="Proteomes" id="UP000199144">
    <property type="component" value="Unassembled WGS sequence"/>
</dbReference>
<evidence type="ECO:0000256" key="1">
    <source>
        <dbReference type="ARBA" id="ARBA00022679"/>
    </source>
</evidence>
<protein>
    <submittedName>
        <fullName evidence="3">Methyltransferase domain-containing protein</fullName>
    </submittedName>
</protein>
<dbReference type="Gene3D" id="3.40.50.150">
    <property type="entry name" value="Vaccinia Virus protein VP39"/>
    <property type="match status" value="1"/>
</dbReference>
<dbReference type="InterPro" id="IPR050447">
    <property type="entry name" value="Erg6_SMT_methyltransf"/>
</dbReference>
<organism evidence="3 4">
    <name type="scientific">Shimia aestuarii</name>
    <dbReference type="NCBI Taxonomy" id="254406"/>
    <lineage>
        <taxon>Bacteria</taxon>
        <taxon>Pseudomonadati</taxon>
        <taxon>Pseudomonadota</taxon>
        <taxon>Alphaproteobacteria</taxon>
        <taxon>Rhodobacterales</taxon>
        <taxon>Roseobacteraceae</taxon>
    </lineage>
</organism>
<dbReference type="CDD" id="cd02440">
    <property type="entry name" value="AdoMet_MTases"/>
    <property type="match status" value="1"/>
</dbReference>
<dbReference type="InterPro" id="IPR029063">
    <property type="entry name" value="SAM-dependent_MTases_sf"/>
</dbReference>
<dbReference type="RefSeq" id="WP_093093663.1">
    <property type="nucleotide sequence ID" value="NZ_FOTQ01000003.1"/>
</dbReference>
<evidence type="ECO:0000313" key="4">
    <source>
        <dbReference type="Proteomes" id="UP000199144"/>
    </source>
</evidence>
<keyword evidence="4" id="KW-1185">Reference proteome</keyword>
<dbReference type="SUPFAM" id="SSF53335">
    <property type="entry name" value="S-adenosyl-L-methionine-dependent methyltransferases"/>
    <property type="match status" value="1"/>
</dbReference>
<proteinExistence type="predicted"/>
<dbReference type="InterPro" id="IPR013216">
    <property type="entry name" value="Methyltransf_11"/>
</dbReference>
<reference evidence="3 4" key="1">
    <citation type="submission" date="2016-10" db="EMBL/GenBank/DDBJ databases">
        <authorList>
            <person name="de Groot N.N."/>
        </authorList>
    </citation>
    <scope>NUCLEOTIDE SEQUENCE [LARGE SCALE GENOMIC DNA]</scope>
    <source>
        <strain evidence="3 4">DSM 15283</strain>
    </source>
</reference>
<dbReference type="OrthoDB" id="9765084at2"/>
<feature type="domain" description="Methyltransferase type 11" evidence="2">
    <location>
        <begin position="69"/>
        <end position="166"/>
    </location>
</feature>
<evidence type="ECO:0000259" key="2">
    <source>
        <dbReference type="Pfam" id="PF08241"/>
    </source>
</evidence>
<gene>
    <name evidence="3" type="ORF">SAMN04488042_103172</name>
</gene>
<name>A0A1I4MP21_9RHOB</name>
<keyword evidence="3" id="KW-0489">Methyltransferase</keyword>
<dbReference type="AlphaFoldDB" id="A0A1I4MP21"/>
<dbReference type="PANTHER" id="PTHR44068:SF11">
    <property type="entry name" value="GERANYL DIPHOSPHATE 2-C-METHYLTRANSFERASE"/>
    <property type="match status" value="1"/>
</dbReference>
<dbReference type="GO" id="GO:0008757">
    <property type="term" value="F:S-adenosylmethionine-dependent methyltransferase activity"/>
    <property type="evidence" value="ECO:0007669"/>
    <property type="project" value="InterPro"/>
</dbReference>
<sequence length="276" mass="29857">MTDAKAISDHWGKGDVYARILDTMELAGIDPNSVTVEQLAPVDHFHARGFPATVELADALPIKEGDRLVDIGCGLGGPARYLVKRFNCHVDGIDITAPFVDAANKLSVLVGMESAVECRHGDGQKLPYGDETFDGGYTQHVTMNVPDRDVFFGEACRVLKPGAFFALTEHGLGEVGEPHHPVPWSEDGSGAYLMRPADTVAALEKAGFADIEVADTGEKYLQGYGRAIELAEKGEAPVFGTHILLGKLAPQIVRNAARNIEERRTHPVQIICFKPK</sequence>
<dbReference type="STRING" id="254406.SAMN04488042_103172"/>
<keyword evidence="1 3" id="KW-0808">Transferase</keyword>
<dbReference type="EMBL" id="FOTQ01000003">
    <property type="protein sequence ID" value="SFM04860.1"/>
    <property type="molecule type" value="Genomic_DNA"/>
</dbReference>
<evidence type="ECO:0000313" key="3">
    <source>
        <dbReference type="EMBL" id="SFM04860.1"/>
    </source>
</evidence>